<evidence type="ECO:0000256" key="7">
    <source>
        <dbReference type="ARBA" id="ARBA00022840"/>
    </source>
</evidence>
<feature type="domain" description="Glutathione synthase substrate-binding" evidence="12">
    <location>
        <begin position="175"/>
        <end position="261"/>
    </location>
</feature>
<evidence type="ECO:0000256" key="1">
    <source>
        <dbReference type="ARBA" id="ARBA00004965"/>
    </source>
</evidence>
<keyword evidence="8 9" id="KW-0460">Magnesium</keyword>
<dbReference type="InterPro" id="IPR014042">
    <property type="entry name" value="Glutathione_synthase_a-hlx"/>
</dbReference>
<accession>L7JUM0</accession>
<feature type="binding site" evidence="10">
    <location>
        <position position="364"/>
    </location>
    <ligand>
        <name>ATP</name>
        <dbReference type="ChEBI" id="CHEBI:30616"/>
    </ligand>
</feature>
<evidence type="ECO:0000256" key="10">
    <source>
        <dbReference type="PIRSR" id="PIRSR001558-1"/>
    </source>
</evidence>
<evidence type="ECO:0000256" key="8">
    <source>
        <dbReference type="ARBA" id="ARBA00022842"/>
    </source>
</evidence>
<comment type="cofactor">
    <cofactor evidence="9 11">
        <name>Mg(2+)</name>
        <dbReference type="ChEBI" id="CHEBI:18420"/>
    </cofactor>
    <text evidence="9 11">Binds 1 Mg(2+) ion per subunit.</text>
</comment>
<reference evidence="13 14" key="1">
    <citation type="journal article" date="2012" name="PLoS Pathog.">
        <title>The genome of the obligate intracellular parasite Trachipleistophora hominis: new insights into microsporidian genome dynamics and reductive evolution.</title>
        <authorList>
            <person name="Heinz E."/>
            <person name="Williams T.A."/>
            <person name="Nakjang S."/>
            <person name="Noel C.J."/>
            <person name="Swan D.C."/>
            <person name="Goldberg A.V."/>
            <person name="Harris S.R."/>
            <person name="Weinmaier T."/>
            <person name="Markert S."/>
            <person name="Becher D."/>
            <person name="Bernhardt J."/>
            <person name="Dagan T."/>
            <person name="Hacker C."/>
            <person name="Lucocq J.M."/>
            <person name="Schweder T."/>
            <person name="Rattei T."/>
            <person name="Hall N."/>
            <person name="Hirt R.P."/>
            <person name="Embley T.M."/>
        </authorList>
    </citation>
    <scope>NUCLEOTIDE SEQUENCE [LARGE SCALE GENOMIC DNA]</scope>
</reference>
<keyword evidence="3 9" id="KW-0436">Ligase</keyword>
<protein>
    <recommendedName>
        <fullName evidence="9">Glutathione synthetase</fullName>
        <shortName evidence="9">GSH-S</shortName>
        <ecNumber evidence="9">6.3.2.3</ecNumber>
    </recommendedName>
</protein>
<keyword evidence="7 9" id="KW-0067">ATP-binding</keyword>
<dbReference type="GO" id="GO:0000287">
    <property type="term" value="F:magnesium ion binding"/>
    <property type="evidence" value="ECO:0007669"/>
    <property type="project" value="UniProtKB-UniRule"/>
</dbReference>
<dbReference type="EC" id="6.3.2.3" evidence="9"/>
<evidence type="ECO:0000256" key="5">
    <source>
        <dbReference type="ARBA" id="ARBA00022723"/>
    </source>
</evidence>
<feature type="binding site" evidence="10">
    <location>
        <position position="265"/>
    </location>
    <ligand>
        <name>ATP</name>
        <dbReference type="ChEBI" id="CHEBI:30616"/>
    </ligand>
</feature>
<dbReference type="GO" id="GO:0005524">
    <property type="term" value="F:ATP binding"/>
    <property type="evidence" value="ECO:0007669"/>
    <property type="project" value="UniProtKB-UniRule"/>
</dbReference>
<dbReference type="SUPFAM" id="SSF56059">
    <property type="entry name" value="Glutathione synthetase ATP-binding domain-like"/>
    <property type="match status" value="1"/>
</dbReference>
<dbReference type="AlphaFoldDB" id="L7JUM0"/>
<dbReference type="PANTHER" id="PTHR11130:SF0">
    <property type="entry name" value="GLUTATHIONE SYNTHETASE"/>
    <property type="match status" value="1"/>
</dbReference>
<evidence type="ECO:0000256" key="3">
    <source>
        <dbReference type="ARBA" id="ARBA00022598"/>
    </source>
</evidence>
<dbReference type="InterPro" id="IPR005615">
    <property type="entry name" value="Glutathione_synthase"/>
</dbReference>
<dbReference type="Gene3D" id="3.30.1490.80">
    <property type="match status" value="1"/>
</dbReference>
<dbReference type="OMA" id="CPPISYH"/>
<dbReference type="InterPro" id="IPR037013">
    <property type="entry name" value="GSH-S_sub-bd_sf"/>
</dbReference>
<evidence type="ECO:0000256" key="2">
    <source>
        <dbReference type="ARBA" id="ARBA00010385"/>
    </source>
</evidence>
<dbReference type="Gene3D" id="3.30.1490.50">
    <property type="match status" value="1"/>
</dbReference>
<evidence type="ECO:0000256" key="11">
    <source>
        <dbReference type="PIRSR" id="PIRSR001558-2"/>
    </source>
</evidence>
<dbReference type="InterPro" id="IPR004887">
    <property type="entry name" value="GSH_synth_subst-bd"/>
</dbReference>
<feature type="binding site" evidence="10">
    <location>
        <position position="391"/>
    </location>
    <ligand>
        <name>ATP</name>
        <dbReference type="ChEBI" id="CHEBI:30616"/>
    </ligand>
</feature>
<comment type="catalytic activity">
    <reaction evidence="9">
        <text>gamma-L-glutamyl-L-cysteine + glycine + ATP = glutathione + ADP + phosphate + H(+)</text>
        <dbReference type="Rhea" id="RHEA:13557"/>
        <dbReference type="ChEBI" id="CHEBI:15378"/>
        <dbReference type="ChEBI" id="CHEBI:30616"/>
        <dbReference type="ChEBI" id="CHEBI:43474"/>
        <dbReference type="ChEBI" id="CHEBI:57305"/>
        <dbReference type="ChEBI" id="CHEBI:57925"/>
        <dbReference type="ChEBI" id="CHEBI:58173"/>
        <dbReference type="ChEBI" id="CHEBI:456216"/>
        <dbReference type="EC" id="6.3.2.3"/>
    </reaction>
</comment>
<dbReference type="OrthoDB" id="2020073at2759"/>
<proteinExistence type="inferred from homology"/>
<organism evidence="13 14">
    <name type="scientific">Trachipleistophora hominis</name>
    <name type="common">Microsporidian parasite</name>
    <dbReference type="NCBI Taxonomy" id="72359"/>
    <lineage>
        <taxon>Eukaryota</taxon>
        <taxon>Fungi</taxon>
        <taxon>Fungi incertae sedis</taxon>
        <taxon>Microsporidia</taxon>
        <taxon>Pleistophoridae</taxon>
        <taxon>Trachipleistophora</taxon>
    </lineage>
</organism>
<dbReference type="STRING" id="72359.L7JUM0"/>
<dbReference type="InterPro" id="IPR014049">
    <property type="entry name" value="Glutathione_synthase_N_euk"/>
</dbReference>
<dbReference type="PANTHER" id="PTHR11130">
    <property type="entry name" value="GLUTATHIONE SYNTHETASE"/>
    <property type="match status" value="1"/>
</dbReference>
<feature type="binding site" evidence="11">
    <location>
        <position position="107"/>
    </location>
    <ligand>
        <name>Mg(2+)</name>
        <dbReference type="ChEBI" id="CHEBI:18420"/>
    </ligand>
</feature>
<dbReference type="InParanoid" id="L7JUM0"/>
<feature type="binding site" evidence="11">
    <location>
        <position position="317"/>
    </location>
    <ligand>
        <name>Mg(2+)</name>
        <dbReference type="ChEBI" id="CHEBI:18420"/>
    </ligand>
</feature>
<dbReference type="Gene3D" id="3.30.470.20">
    <property type="entry name" value="ATP-grasp fold, B domain"/>
    <property type="match status" value="1"/>
</dbReference>
<keyword evidence="5 9" id="KW-0479">Metal-binding</keyword>
<name>L7JUM0_TRAHO</name>
<dbReference type="GO" id="GO:0004363">
    <property type="term" value="F:glutathione synthase activity"/>
    <property type="evidence" value="ECO:0007669"/>
    <property type="project" value="UniProtKB-UniRule"/>
</dbReference>
<dbReference type="Pfam" id="PF03199">
    <property type="entry name" value="GSH_synthase"/>
    <property type="match status" value="1"/>
</dbReference>
<dbReference type="UniPathway" id="UPA00142">
    <property type="reaction ID" value="UER00210"/>
</dbReference>
<dbReference type="GO" id="GO:0043295">
    <property type="term" value="F:glutathione binding"/>
    <property type="evidence" value="ECO:0007669"/>
    <property type="project" value="UniProtKB-UniRule"/>
</dbReference>
<gene>
    <name evidence="13" type="ORF">THOM_1958</name>
</gene>
<dbReference type="InterPro" id="IPR016185">
    <property type="entry name" value="PreATP-grasp_dom_sf"/>
</dbReference>
<keyword evidence="4 9" id="KW-0317">Glutathione biosynthesis</keyword>
<dbReference type="VEuPathDB" id="MicrosporidiaDB:THOM_1958"/>
<feature type="binding site" evidence="10">
    <location>
        <position position="397"/>
    </location>
    <ligand>
        <name>ATP</name>
        <dbReference type="ChEBI" id="CHEBI:30616"/>
    </ligand>
</feature>
<dbReference type="PIRSF" id="PIRSF001558">
    <property type="entry name" value="GSHase"/>
    <property type="match status" value="1"/>
</dbReference>
<comment type="similarity">
    <text evidence="2 9">Belongs to the eukaryotic GSH synthase family.</text>
</comment>
<dbReference type="Gene3D" id="1.10.1080.10">
    <property type="entry name" value="Glutathione Synthetase, Chain A, domain 3"/>
    <property type="match status" value="1"/>
</dbReference>
<feature type="binding site" evidence="11">
    <location>
        <position position="109"/>
    </location>
    <ligand>
        <name>Mg(2+)</name>
        <dbReference type="ChEBI" id="CHEBI:18420"/>
    </ligand>
</feature>
<feature type="binding site" evidence="10">
    <location>
        <position position="92"/>
    </location>
    <ligand>
        <name>substrate</name>
    </ligand>
</feature>
<evidence type="ECO:0000256" key="6">
    <source>
        <dbReference type="ARBA" id="ARBA00022741"/>
    </source>
</evidence>
<evidence type="ECO:0000256" key="4">
    <source>
        <dbReference type="ARBA" id="ARBA00022684"/>
    </source>
</evidence>
<feature type="binding site" evidence="10">
    <location>
        <begin position="340"/>
        <end position="343"/>
    </location>
    <ligand>
        <name>ATP</name>
        <dbReference type="ChEBI" id="CHEBI:30616"/>
    </ligand>
</feature>
<evidence type="ECO:0000313" key="13">
    <source>
        <dbReference type="EMBL" id="ELQ75124.1"/>
    </source>
</evidence>
<keyword evidence="6 9" id="KW-0547">Nucleotide-binding</keyword>
<dbReference type="Pfam" id="PF03917">
    <property type="entry name" value="GSH_synth_ATP"/>
    <property type="match status" value="1"/>
</dbReference>
<evidence type="ECO:0000259" key="12">
    <source>
        <dbReference type="Pfam" id="PF03199"/>
    </source>
</evidence>
<feature type="binding site" evidence="10">
    <location>
        <position position="107"/>
    </location>
    <ligand>
        <name>ATP</name>
        <dbReference type="ChEBI" id="CHEBI:30616"/>
    </ligand>
</feature>
<dbReference type="EMBL" id="JH993988">
    <property type="protein sequence ID" value="ELQ75124.1"/>
    <property type="molecule type" value="Genomic_DNA"/>
</dbReference>
<dbReference type="HOGENOM" id="CLU_677867_0_0_1"/>
<evidence type="ECO:0000313" key="14">
    <source>
        <dbReference type="Proteomes" id="UP000011185"/>
    </source>
</evidence>
<dbReference type="Gene3D" id="3.40.50.1760">
    <property type="entry name" value="Glutathione synthase, substrate-binding domain superfamily, eukaryotic"/>
    <property type="match status" value="1"/>
</dbReference>
<dbReference type="Proteomes" id="UP000011185">
    <property type="component" value="Unassembled WGS sequence"/>
</dbReference>
<dbReference type="GO" id="GO:0005829">
    <property type="term" value="C:cytosol"/>
    <property type="evidence" value="ECO:0007669"/>
    <property type="project" value="TreeGrafter"/>
</dbReference>
<comment type="pathway">
    <text evidence="1 9">Sulfur metabolism; glutathione biosynthesis; glutathione from L-cysteine and L-glutamate: step 2/2.</text>
</comment>
<sequence>MSDHFKDLLYANALINTTNNFVPINVTRHPSKFPADKVVEALKLQKVMNILLYKAIKDHATYEISTMDEIYNMLVKMKRTNNKKKLTLIYMRTDYLLNKDYVLKQVEINTISVAFVELNPRLNKVHSVEHKNVWLPENMPKFVQMVTLVRDSFIETNGYNDVIALLLDDNTSLQSANFFEKKNLIFELAAKGITMLHVTAKDIEIKGVFENDKFIYDGKCVFFVYLRYFYNYDHHDDNIMELRRRIENSDAVTLPSIELQIIGLKMFQVIFESKDVLRKYLSDAQVKSIYDHFGDFKNIKDYQTGDENTYILKSMREGGNTIITEDFQNYINEPDKYFLMKKIDSITVSNRFYTEKDDVDMILELGVLGTLIEYDGNVILNEPSGFICRSKKKGSNECGVTCNYGGLDSVYKN</sequence>
<dbReference type="SUPFAM" id="SSF52440">
    <property type="entry name" value="PreATP-grasp domain"/>
    <property type="match status" value="1"/>
</dbReference>
<dbReference type="InterPro" id="IPR014709">
    <property type="entry name" value="Glutathione_synthase_C_euk"/>
</dbReference>
<evidence type="ECO:0000256" key="9">
    <source>
        <dbReference type="PIRNR" id="PIRNR001558"/>
    </source>
</evidence>
<dbReference type="FunCoup" id="L7JUM0">
    <property type="interactions" value="158"/>
</dbReference>
<keyword evidence="14" id="KW-1185">Reference proteome</keyword>
<feature type="binding site" evidence="10">
    <location>
        <position position="389"/>
    </location>
    <ligand>
        <name>substrate</name>
    </ligand>
</feature>